<keyword evidence="1" id="KW-0732">Signal</keyword>
<evidence type="ECO:0000313" key="3">
    <source>
        <dbReference type="Proteomes" id="UP000008068"/>
    </source>
</evidence>
<dbReference type="AlphaFoldDB" id="G0NHQ8"/>
<dbReference type="InParanoid" id="G0NHQ8"/>
<dbReference type="EMBL" id="GL379886">
    <property type="protein sequence ID" value="EGT31552.1"/>
    <property type="molecule type" value="Genomic_DNA"/>
</dbReference>
<dbReference type="OMA" id="PYYRPWG"/>
<keyword evidence="3" id="KW-1185">Reference proteome</keyword>
<dbReference type="FunCoup" id="G0NHQ8">
    <property type="interactions" value="423"/>
</dbReference>
<accession>G0NHQ8</accession>
<feature type="chain" id="PRO_5003405801" evidence="1">
    <location>
        <begin position="24"/>
        <end position="60"/>
    </location>
</feature>
<proteinExistence type="predicted"/>
<dbReference type="HOGENOM" id="CLU_193227_0_0_1"/>
<evidence type="ECO:0000256" key="1">
    <source>
        <dbReference type="SAM" id="SignalP"/>
    </source>
</evidence>
<evidence type="ECO:0000313" key="2">
    <source>
        <dbReference type="EMBL" id="EGT31552.1"/>
    </source>
</evidence>
<dbReference type="Proteomes" id="UP000008068">
    <property type="component" value="Unassembled WGS sequence"/>
</dbReference>
<dbReference type="PROSITE" id="PS51257">
    <property type="entry name" value="PROKAR_LIPOPROTEIN"/>
    <property type="match status" value="1"/>
</dbReference>
<name>G0NHQ8_CAEBE</name>
<feature type="signal peptide" evidence="1">
    <location>
        <begin position="1"/>
        <end position="23"/>
    </location>
</feature>
<protein>
    <submittedName>
        <fullName evidence="2">Uncharacterized protein</fullName>
    </submittedName>
</protein>
<gene>
    <name evidence="2" type="ORF">CAEBREN_06096</name>
</gene>
<sequence>MISFKLFLLVVLLLACLMAVAEAQWGYGGYGYRPYGYGGYGWRRPYRPWGYRPYGYGWGK</sequence>
<reference evidence="3" key="1">
    <citation type="submission" date="2011-07" db="EMBL/GenBank/DDBJ databases">
        <authorList>
            <consortium name="Caenorhabditis brenneri Sequencing and Analysis Consortium"/>
            <person name="Wilson R.K."/>
        </authorList>
    </citation>
    <scope>NUCLEOTIDE SEQUENCE [LARGE SCALE GENOMIC DNA]</scope>
    <source>
        <strain evidence="3">PB2801</strain>
    </source>
</reference>
<dbReference type="STRING" id="135651.G0NHQ8"/>
<organism evidence="3">
    <name type="scientific">Caenorhabditis brenneri</name>
    <name type="common">Nematode worm</name>
    <dbReference type="NCBI Taxonomy" id="135651"/>
    <lineage>
        <taxon>Eukaryota</taxon>
        <taxon>Metazoa</taxon>
        <taxon>Ecdysozoa</taxon>
        <taxon>Nematoda</taxon>
        <taxon>Chromadorea</taxon>
        <taxon>Rhabditida</taxon>
        <taxon>Rhabditina</taxon>
        <taxon>Rhabditomorpha</taxon>
        <taxon>Rhabditoidea</taxon>
        <taxon>Rhabditidae</taxon>
        <taxon>Peloderinae</taxon>
        <taxon>Caenorhabditis</taxon>
    </lineage>
</organism>